<protein>
    <submittedName>
        <fullName evidence="1">Uncharacterized protein</fullName>
    </submittedName>
</protein>
<evidence type="ECO:0000313" key="1">
    <source>
        <dbReference type="EMBL" id="GIY47351.1"/>
    </source>
</evidence>
<dbReference type="AlphaFoldDB" id="A0AAV4TPJ0"/>
<name>A0AAV4TPJ0_CAEEX</name>
<dbReference type="EMBL" id="BPLR01011568">
    <property type="protein sequence ID" value="GIY47351.1"/>
    <property type="molecule type" value="Genomic_DNA"/>
</dbReference>
<reference evidence="1 2" key="1">
    <citation type="submission" date="2021-06" db="EMBL/GenBank/DDBJ databases">
        <title>Caerostris extrusa draft genome.</title>
        <authorList>
            <person name="Kono N."/>
            <person name="Arakawa K."/>
        </authorList>
    </citation>
    <scope>NUCLEOTIDE SEQUENCE [LARGE SCALE GENOMIC DNA]</scope>
</reference>
<sequence>MRKDGHAGDKEDTFYHPTIPEYPSRVHPMFSPLPSLVNIGNHGNDCAACFTKGRFSVFGHADWKLNGKKKG</sequence>
<evidence type="ECO:0000313" key="2">
    <source>
        <dbReference type="Proteomes" id="UP001054945"/>
    </source>
</evidence>
<dbReference type="Proteomes" id="UP001054945">
    <property type="component" value="Unassembled WGS sequence"/>
</dbReference>
<keyword evidence="2" id="KW-1185">Reference proteome</keyword>
<gene>
    <name evidence="1" type="ORF">CEXT_781011</name>
</gene>
<comment type="caution">
    <text evidence="1">The sequence shown here is derived from an EMBL/GenBank/DDBJ whole genome shotgun (WGS) entry which is preliminary data.</text>
</comment>
<organism evidence="1 2">
    <name type="scientific">Caerostris extrusa</name>
    <name type="common">Bark spider</name>
    <name type="synonym">Caerostris bankana</name>
    <dbReference type="NCBI Taxonomy" id="172846"/>
    <lineage>
        <taxon>Eukaryota</taxon>
        <taxon>Metazoa</taxon>
        <taxon>Ecdysozoa</taxon>
        <taxon>Arthropoda</taxon>
        <taxon>Chelicerata</taxon>
        <taxon>Arachnida</taxon>
        <taxon>Araneae</taxon>
        <taxon>Araneomorphae</taxon>
        <taxon>Entelegynae</taxon>
        <taxon>Araneoidea</taxon>
        <taxon>Araneidae</taxon>
        <taxon>Caerostris</taxon>
    </lineage>
</organism>
<proteinExistence type="predicted"/>
<accession>A0AAV4TPJ0</accession>